<evidence type="ECO:0000313" key="2">
    <source>
        <dbReference type="EMBL" id="GMI64651.1"/>
    </source>
</evidence>
<keyword evidence="3" id="KW-1185">Reference proteome</keyword>
<evidence type="ECO:0000256" key="1">
    <source>
        <dbReference type="SAM" id="MobiDB-lite"/>
    </source>
</evidence>
<dbReference type="SUPFAM" id="SSF140996">
    <property type="entry name" value="Hermes dimerisation domain"/>
    <property type="match status" value="1"/>
</dbReference>
<dbReference type="PANTHER" id="PTHR46481">
    <property type="entry name" value="ZINC FINGER BED DOMAIN-CONTAINING PROTEIN 4"/>
    <property type="match status" value="1"/>
</dbReference>
<accession>A0A9W7GTK8</accession>
<dbReference type="OrthoDB" id="998084at2759"/>
<reference evidence="2" key="1">
    <citation type="submission" date="2023-05" db="EMBL/GenBank/DDBJ databases">
        <title>Genome and transcriptome analyses reveal genes involved in the formation of fine ridges on petal epidermal cells in Hibiscus trionum.</title>
        <authorList>
            <person name="Koshimizu S."/>
            <person name="Masuda S."/>
            <person name="Ishii T."/>
            <person name="Shirasu K."/>
            <person name="Hoshino A."/>
            <person name="Arita M."/>
        </authorList>
    </citation>
    <scope>NUCLEOTIDE SEQUENCE</scope>
    <source>
        <strain evidence="2">Hamamatsu line</strain>
    </source>
</reference>
<proteinExistence type="predicted"/>
<dbReference type="PANTHER" id="PTHR46481:SF7">
    <property type="entry name" value="ZINC FINGER BED DOMAIN-CONTAINING PROTEIN RICESLEEPER 2-LIKE"/>
    <property type="match status" value="1"/>
</dbReference>
<dbReference type="InterPro" id="IPR012337">
    <property type="entry name" value="RNaseH-like_sf"/>
</dbReference>
<dbReference type="InterPro" id="IPR052035">
    <property type="entry name" value="ZnF_BED_domain_contain"/>
</dbReference>
<dbReference type="AlphaFoldDB" id="A0A9W7GTK8"/>
<dbReference type="SUPFAM" id="SSF53098">
    <property type="entry name" value="Ribonuclease H-like"/>
    <property type="match status" value="1"/>
</dbReference>
<comment type="caution">
    <text evidence="2">The sequence shown here is derived from an EMBL/GenBank/DDBJ whole genome shotgun (WGS) entry which is preliminary data.</text>
</comment>
<sequence length="244" mass="28121">METGGSTTNLNNHLKTCLKKPGRNTSDHKQSELTFSKIGSEDANSTFSTWKFDEYAIRKALIHMIIVDELPFRIVEGDGFKSFLSVACPRFHFPSRFTIRRDCLNLFNSMKKVMKNSFGKDATSRICLTTDTWTSLQRVSYMVLTAHWIDDEWIVGIEYLRKKLSHRNTCIANGKYMHTRCVAHVLNLIVQEGVKYSFVSVDRVRATVRYIRTSPLRMKKFYNRAEEEMIDTSAHSCSALEPSL</sequence>
<dbReference type="EMBL" id="BSYR01000003">
    <property type="protein sequence ID" value="GMI64651.1"/>
    <property type="molecule type" value="Genomic_DNA"/>
</dbReference>
<name>A0A9W7GTK8_HIBTR</name>
<evidence type="ECO:0008006" key="4">
    <source>
        <dbReference type="Google" id="ProtNLM"/>
    </source>
</evidence>
<dbReference type="Proteomes" id="UP001165190">
    <property type="component" value="Unassembled WGS sequence"/>
</dbReference>
<feature type="region of interest" description="Disordered" evidence="1">
    <location>
        <begin position="1"/>
        <end position="31"/>
    </location>
</feature>
<evidence type="ECO:0000313" key="3">
    <source>
        <dbReference type="Proteomes" id="UP001165190"/>
    </source>
</evidence>
<organism evidence="2 3">
    <name type="scientific">Hibiscus trionum</name>
    <name type="common">Flower of an hour</name>
    <dbReference type="NCBI Taxonomy" id="183268"/>
    <lineage>
        <taxon>Eukaryota</taxon>
        <taxon>Viridiplantae</taxon>
        <taxon>Streptophyta</taxon>
        <taxon>Embryophyta</taxon>
        <taxon>Tracheophyta</taxon>
        <taxon>Spermatophyta</taxon>
        <taxon>Magnoliopsida</taxon>
        <taxon>eudicotyledons</taxon>
        <taxon>Gunneridae</taxon>
        <taxon>Pentapetalae</taxon>
        <taxon>rosids</taxon>
        <taxon>malvids</taxon>
        <taxon>Malvales</taxon>
        <taxon>Malvaceae</taxon>
        <taxon>Malvoideae</taxon>
        <taxon>Hibiscus</taxon>
    </lineage>
</organism>
<feature type="compositionally biased region" description="Polar residues" evidence="1">
    <location>
        <begin position="1"/>
        <end position="14"/>
    </location>
</feature>
<protein>
    <recommendedName>
        <fullName evidence="4">Zinc finger BED domain-containing protein RICESLEEPER 2-like</fullName>
    </recommendedName>
</protein>
<gene>
    <name evidence="2" type="ORF">HRI_000134400</name>
</gene>